<dbReference type="GO" id="GO:0008270">
    <property type="term" value="F:zinc ion binding"/>
    <property type="evidence" value="ECO:0007669"/>
    <property type="project" value="InterPro"/>
</dbReference>
<proteinExistence type="predicted"/>
<dbReference type="GO" id="GO:0003676">
    <property type="term" value="F:nucleic acid binding"/>
    <property type="evidence" value="ECO:0007669"/>
    <property type="project" value="InterPro"/>
</dbReference>
<dbReference type="AlphaFoldDB" id="A0A2J7YZL7"/>
<dbReference type="CDD" id="cd00085">
    <property type="entry name" value="HNHc"/>
    <property type="match status" value="1"/>
</dbReference>
<dbReference type="GO" id="GO:0004519">
    <property type="term" value="F:endonuclease activity"/>
    <property type="evidence" value="ECO:0007669"/>
    <property type="project" value="InterPro"/>
</dbReference>
<feature type="domain" description="HNH nuclease" evidence="1">
    <location>
        <begin position="310"/>
        <end position="371"/>
    </location>
</feature>
<dbReference type="SMART" id="SM00507">
    <property type="entry name" value="HNHc"/>
    <property type="match status" value="1"/>
</dbReference>
<keyword evidence="3" id="KW-1185">Reference proteome</keyword>
<dbReference type="Pfam" id="PF26345">
    <property type="entry name" value="ScoMcrA_N"/>
    <property type="match status" value="1"/>
</dbReference>
<dbReference type="Proteomes" id="UP000236520">
    <property type="component" value="Unassembled WGS sequence"/>
</dbReference>
<reference evidence="2 3" key="1">
    <citation type="submission" date="2015-09" db="EMBL/GenBank/DDBJ databases">
        <title>Genome sequence, genome mining and natural product profiling of a biocontrol bacterium Streptomyces malaysiensis F913.</title>
        <authorList>
            <person name="Xu Y."/>
            <person name="Wei J."/>
            <person name="Xie J."/>
            <person name="Li T."/>
            <person name="Zhou Z."/>
        </authorList>
    </citation>
    <scope>NUCLEOTIDE SEQUENCE [LARGE SCALE GENOMIC DNA]</scope>
    <source>
        <strain evidence="2 3">F913</strain>
    </source>
</reference>
<dbReference type="Gene3D" id="1.10.30.50">
    <property type="match status" value="1"/>
</dbReference>
<organism evidence="2 3">
    <name type="scientific">Streptomyces malaysiensis</name>
    <dbReference type="NCBI Taxonomy" id="92644"/>
    <lineage>
        <taxon>Bacteria</taxon>
        <taxon>Bacillati</taxon>
        <taxon>Actinomycetota</taxon>
        <taxon>Actinomycetes</taxon>
        <taxon>Kitasatosporales</taxon>
        <taxon>Streptomycetaceae</taxon>
        <taxon>Streptomyces</taxon>
        <taxon>Streptomyces violaceusniger group</taxon>
    </lineage>
</organism>
<dbReference type="InterPro" id="IPR002711">
    <property type="entry name" value="HNH"/>
</dbReference>
<evidence type="ECO:0000313" key="3">
    <source>
        <dbReference type="Proteomes" id="UP000236520"/>
    </source>
</evidence>
<dbReference type="EMBL" id="LJIW01000002">
    <property type="protein sequence ID" value="PNG93474.1"/>
    <property type="molecule type" value="Genomic_DNA"/>
</dbReference>
<gene>
    <name evidence="2" type="ORF">SMF913_28939</name>
</gene>
<name>A0A2J7YZL7_STRMQ</name>
<sequence length="404" mass="45529">MAMTDITRREVEQAMAEFDRLGRDRFLQRYGFRRAVRYLLSHDGKLYDSKAIVGAAHGFLPGQQPLTWKQLSGGAKHAAGLLRRLDFSVERGGGSRPHEDLIDRIANLRVNRASGQPALYQPIALLWAFGRARRGEARLLSWSETEDAIKALLERHGMRGERPRPDYPIAALHHAGLWELHSHTGSVPTAKGDSKLRRWFVEQHPSGGLPELVYNLVRHSAETRLTVIDVLLGTFFQDLEYGPLLTDVGLYDANVADDGLDTGEQQDEWKEQANLAAQYERWCRIVDNRENENRGRRVPRTAFNPIRSSSAHRAVLHRSQGRCENPDCTGQPTDVTDAGQPILEVDHVMDLALGGRDHPSQMVALCPNCHAAKTRGRKREQLRATLLDVAMERHTALRTDEETE</sequence>
<dbReference type="Pfam" id="PF01844">
    <property type="entry name" value="HNH"/>
    <property type="match status" value="1"/>
</dbReference>
<dbReference type="InterPro" id="IPR058813">
    <property type="entry name" value="DNA-SBD_ScoMcrA"/>
</dbReference>
<accession>A0A2J7YZL7</accession>
<protein>
    <recommendedName>
        <fullName evidence="1">HNH nuclease domain-containing protein</fullName>
    </recommendedName>
</protein>
<evidence type="ECO:0000259" key="1">
    <source>
        <dbReference type="SMART" id="SM00507"/>
    </source>
</evidence>
<dbReference type="InterPro" id="IPR003615">
    <property type="entry name" value="HNH_nuc"/>
</dbReference>
<comment type="caution">
    <text evidence="2">The sequence shown here is derived from an EMBL/GenBank/DDBJ whole genome shotgun (WGS) entry which is preliminary data.</text>
</comment>
<dbReference type="InterPro" id="IPR058807">
    <property type="entry name" value="ScoMcrA_N"/>
</dbReference>
<evidence type="ECO:0000313" key="2">
    <source>
        <dbReference type="EMBL" id="PNG93474.1"/>
    </source>
</evidence>
<dbReference type="Pfam" id="PF26340">
    <property type="entry name" value="DNA-SBD_ScoMcrA"/>
    <property type="match status" value="1"/>
</dbReference>